<dbReference type="OrthoDB" id="8664451at2"/>
<feature type="domain" description="Thiamine pyrophosphate enzyme central" evidence="4">
    <location>
        <begin position="195"/>
        <end position="324"/>
    </location>
</feature>
<dbReference type="GO" id="GO:0003984">
    <property type="term" value="F:acetolactate synthase activity"/>
    <property type="evidence" value="ECO:0007669"/>
    <property type="project" value="TreeGrafter"/>
</dbReference>
<dbReference type="InterPro" id="IPR012000">
    <property type="entry name" value="Thiamin_PyroP_enz_cen_dom"/>
</dbReference>
<comment type="similarity">
    <text evidence="1 3">Belongs to the TPP enzyme family.</text>
</comment>
<keyword evidence="8" id="KW-1185">Reference proteome</keyword>
<accession>A0A1H4HCI0</accession>
<dbReference type="GO" id="GO:0000287">
    <property type="term" value="F:magnesium ion binding"/>
    <property type="evidence" value="ECO:0007669"/>
    <property type="project" value="InterPro"/>
</dbReference>
<dbReference type="InterPro" id="IPR029061">
    <property type="entry name" value="THDP-binding"/>
</dbReference>
<evidence type="ECO:0000313" key="8">
    <source>
        <dbReference type="Proteomes" id="UP000198638"/>
    </source>
</evidence>
<organism evidence="7 8">
    <name type="scientific">Paraburkholderia sartisoli</name>
    <dbReference type="NCBI Taxonomy" id="83784"/>
    <lineage>
        <taxon>Bacteria</taxon>
        <taxon>Pseudomonadati</taxon>
        <taxon>Pseudomonadota</taxon>
        <taxon>Betaproteobacteria</taxon>
        <taxon>Burkholderiales</taxon>
        <taxon>Burkholderiaceae</taxon>
        <taxon>Paraburkholderia</taxon>
    </lineage>
</organism>
<evidence type="ECO:0000259" key="5">
    <source>
        <dbReference type="Pfam" id="PF02775"/>
    </source>
</evidence>
<sequence>MSNTTTVGELIAAFLEQCGVRTAFGVISIHNMPILDAIGRRGNIRYVGARGEAGSVNMADGLARVSGGLGVAFTSTGTAAGNAAGAMVEALTAGTALLHITGQIETEYLDQDLAYIHEAPDQLAMLSSISKAAFRVRSVDTALPTIREAVRVAQTAPSGPVSVEIPIDIQAAEIEWPADMAGPHITTLTHDAARVEKLAEALVSARRPLLWLGGGTRHARAAVERLVALGFGVVTSVQGRGVLPEDHPATLGAYNVHPAVESFYKTCDALVVVGSRLRGNETLKYKLALPQPLYRIDADALADNRGYRNDLFIHGDAAAVLDALATRLEGRLKVDATFAVDLAAARETAVAETAKGLGPYRKLVESLQRFVGRDYNWVRDVTISNSTWGNRMLKIFTPRAGVHALGGGIGQGMQMAIGAALAGSASKTVCLVGDGGLMVNVGELATAVQENANVMIVLMNDQCYGVIRNIQDAQYGGRRYYVDLHQPDFSQFCASLGLTHYRLSSLDQADDIIREGLAKVGPVLVEVDMQAVGSFATAFAGPPVKKEEPQHA</sequence>
<feature type="domain" description="Thiamine pyrophosphate enzyme TPP-binding" evidence="5">
    <location>
        <begin position="385"/>
        <end position="527"/>
    </location>
</feature>
<dbReference type="CDD" id="cd00568">
    <property type="entry name" value="TPP_enzymes"/>
    <property type="match status" value="1"/>
</dbReference>
<evidence type="ECO:0000259" key="6">
    <source>
        <dbReference type="Pfam" id="PF02776"/>
    </source>
</evidence>
<dbReference type="Gene3D" id="3.40.50.1220">
    <property type="entry name" value="TPP-binding domain"/>
    <property type="match status" value="1"/>
</dbReference>
<evidence type="ECO:0000259" key="4">
    <source>
        <dbReference type="Pfam" id="PF00205"/>
    </source>
</evidence>
<evidence type="ECO:0000256" key="1">
    <source>
        <dbReference type="ARBA" id="ARBA00007812"/>
    </source>
</evidence>
<dbReference type="PANTHER" id="PTHR18968:SF13">
    <property type="entry name" value="ACETOLACTATE SYNTHASE CATALYTIC SUBUNIT, MITOCHONDRIAL"/>
    <property type="match status" value="1"/>
</dbReference>
<dbReference type="InterPro" id="IPR012001">
    <property type="entry name" value="Thiamin_PyroP_enz_TPP-bd_dom"/>
</dbReference>
<dbReference type="InterPro" id="IPR011766">
    <property type="entry name" value="TPP_enzyme_TPP-bd"/>
</dbReference>
<evidence type="ECO:0000313" key="7">
    <source>
        <dbReference type="EMBL" id="SEB19537.1"/>
    </source>
</evidence>
<name>A0A1H4HCI0_9BURK</name>
<proteinExistence type="inferred from homology"/>
<dbReference type="GO" id="GO:0050660">
    <property type="term" value="F:flavin adenine dinucleotide binding"/>
    <property type="evidence" value="ECO:0007669"/>
    <property type="project" value="TreeGrafter"/>
</dbReference>
<dbReference type="GO" id="GO:0030976">
    <property type="term" value="F:thiamine pyrophosphate binding"/>
    <property type="evidence" value="ECO:0007669"/>
    <property type="project" value="InterPro"/>
</dbReference>
<dbReference type="GO" id="GO:0005948">
    <property type="term" value="C:acetolactate synthase complex"/>
    <property type="evidence" value="ECO:0007669"/>
    <property type="project" value="TreeGrafter"/>
</dbReference>
<keyword evidence="2 3" id="KW-0786">Thiamine pyrophosphate</keyword>
<dbReference type="Pfam" id="PF02775">
    <property type="entry name" value="TPP_enzyme_C"/>
    <property type="match status" value="1"/>
</dbReference>
<dbReference type="Pfam" id="PF02776">
    <property type="entry name" value="TPP_enzyme_N"/>
    <property type="match status" value="1"/>
</dbReference>
<dbReference type="STRING" id="83784.SAMN05192564_10887"/>
<dbReference type="RefSeq" id="WP_090536809.1">
    <property type="nucleotide sequence ID" value="NZ_FNRQ01000008.1"/>
</dbReference>
<evidence type="ECO:0000256" key="3">
    <source>
        <dbReference type="RuleBase" id="RU362132"/>
    </source>
</evidence>
<dbReference type="EMBL" id="FNRQ01000008">
    <property type="protein sequence ID" value="SEB19537.1"/>
    <property type="molecule type" value="Genomic_DNA"/>
</dbReference>
<dbReference type="PANTHER" id="PTHR18968">
    <property type="entry name" value="THIAMINE PYROPHOSPHATE ENZYMES"/>
    <property type="match status" value="1"/>
</dbReference>
<gene>
    <name evidence="7" type="ORF">SAMN05192564_10887</name>
</gene>
<feature type="domain" description="Thiamine pyrophosphate enzyme N-terminal TPP-binding" evidence="6">
    <location>
        <begin position="6"/>
        <end position="124"/>
    </location>
</feature>
<dbReference type="Gene3D" id="3.40.50.970">
    <property type="match status" value="2"/>
</dbReference>
<dbReference type="SUPFAM" id="SSF52467">
    <property type="entry name" value="DHS-like NAD/FAD-binding domain"/>
    <property type="match status" value="1"/>
</dbReference>
<dbReference type="AlphaFoldDB" id="A0A1H4HCI0"/>
<dbReference type="NCBIfam" id="NF005470">
    <property type="entry name" value="PRK07064.1"/>
    <property type="match status" value="1"/>
</dbReference>
<dbReference type="InterPro" id="IPR029035">
    <property type="entry name" value="DHS-like_NAD/FAD-binding_dom"/>
</dbReference>
<dbReference type="GO" id="GO:0009097">
    <property type="term" value="P:isoleucine biosynthetic process"/>
    <property type="evidence" value="ECO:0007669"/>
    <property type="project" value="TreeGrafter"/>
</dbReference>
<evidence type="ECO:0000256" key="2">
    <source>
        <dbReference type="ARBA" id="ARBA00023052"/>
    </source>
</evidence>
<protein>
    <submittedName>
        <fullName evidence="7">Acetolactate synthase-1/2/3 large subunit</fullName>
    </submittedName>
</protein>
<dbReference type="CDD" id="cd07035">
    <property type="entry name" value="TPP_PYR_POX_like"/>
    <property type="match status" value="1"/>
</dbReference>
<dbReference type="Pfam" id="PF00205">
    <property type="entry name" value="TPP_enzyme_M"/>
    <property type="match status" value="1"/>
</dbReference>
<dbReference type="InterPro" id="IPR045229">
    <property type="entry name" value="TPP_enz"/>
</dbReference>
<reference evidence="8" key="1">
    <citation type="submission" date="2016-10" db="EMBL/GenBank/DDBJ databases">
        <authorList>
            <person name="Varghese N."/>
            <person name="Submissions S."/>
        </authorList>
    </citation>
    <scope>NUCLEOTIDE SEQUENCE [LARGE SCALE GENOMIC DNA]</scope>
    <source>
        <strain evidence="8">LMG 24000</strain>
    </source>
</reference>
<dbReference type="SUPFAM" id="SSF52518">
    <property type="entry name" value="Thiamin diphosphate-binding fold (THDP-binding)"/>
    <property type="match status" value="2"/>
</dbReference>
<dbReference type="GO" id="GO:0009099">
    <property type="term" value="P:L-valine biosynthetic process"/>
    <property type="evidence" value="ECO:0007669"/>
    <property type="project" value="TreeGrafter"/>
</dbReference>
<dbReference type="Proteomes" id="UP000198638">
    <property type="component" value="Unassembled WGS sequence"/>
</dbReference>